<evidence type="ECO:0000313" key="2">
    <source>
        <dbReference type="Proteomes" id="UP001153076"/>
    </source>
</evidence>
<organism evidence="1 2">
    <name type="scientific">Carnegiea gigantea</name>
    <dbReference type="NCBI Taxonomy" id="171969"/>
    <lineage>
        <taxon>Eukaryota</taxon>
        <taxon>Viridiplantae</taxon>
        <taxon>Streptophyta</taxon>
        <taxon>Embryophyta</taxon>
        <taxon>Tracheophyta</taxon>
        <taxon>Spermatophyta</taxon>
        <taxon>Magnoliopsida</taxon>
        <taxon>eudicotyledons</taxon>
        <taxon>Gunneridae</taxon>
        <taxon>Pentapetalae</taxon>
        <taxon>Caryophyllales</taxon>
        <taxon>Cactineae</taxon>
        <taxon>Cactaceae</taxon>
        <taxon>Cactoideae</taxon>
        <taxon>Echinocereeae</taxon>
        <taxon>Carnegiea</taxon>
    </lineage>
</organism>
<sequence>MLETIFGLLCGGSNPPYFVITGFLNSIWGNNNIDQIPVLNHWMFLVKFDTIENKDLVLWGKLFFFDKKPPGFMQQLLISIKFPRLDTKYWGAPSLGKIGSLLETPIKRDKRTKERKLLNYARLLIKVVEYEWRPVKCTHYHFIGHDVYYYRKKNNTRRTWVNEQLAQVGNMQTAP</sequence>
<accession>A0A9Q1JQU7</accession>
<reference evidence="1" key="1">
    <citation type="submission" date="2022-04" db="EMBL/GenBank/DDBJ databases">
        <title>Carnegiea gigantea Genome sequencing and assembly v2.</title>
        <authorList>
            <person name="Copetti D."/>
            <person name="Sanderson M.J."/>
            <person name="Burquez A."/>
            <person name="Wojciechowski M.F."/>
        </authorList>
    </citation>
    <scope>NUCLEOTIDE SEQUENCE</scope>
    <source>
        <strain evidence="1">SGP5-SGP5p</strain>
        <tissue evidence="1">Aerial part</tissue>
    </source>
</reference>
<dbReference type="AlphaFoldDB" id="A0A9Q1JQU7"/>
<evidence type="ECO:0000313" key="1">
    <source>
        <dbReference type="EMBL" id="KAJ8429335.1"/>
    </source>
</evidence>
<dbReference type="Proteomes" id="UP001153076">
    <property type="component" value="Unassembled WGS sequence"/>
</dbReference>
<proteinExistence type="predicted"/>
<dbReference type="InterPro" id="IPR040256">
    <property type="entry name" value="At4g02000-like"/>
</dbReference>
<protein>
    <submittedName>
        <fullName evidence="1">Uncharacterized protein</fullName>
    </submittedName>
</protein>
<comment type="caution">
    <text evidence="1">The sequence shown here is derived from an EMBL/GenBank/DDBJ whole genome shotgun (WGS) entry which is preliminary data.</text>
</comment>
<dbReference type="EMBL" id="JAKOGI010000905">
    <property type="protein sequence ID" value="KAJ8429335.1"/>
    <property type="molecule type" value="Genomic_DNA"/>
</dbReference>
<keyword evidence="2" id="KW-1185">Reference proteome</keyword>
<dbReference type="PANTHER" id="PTHR31286:SF165">
    <property type="entry name" value="DUF4283 DOMAIN-CONTAINING PROTEIN"/>
    <property type="match status" value="1"/>
</dbReference>
<name>A0A9Q1JQU7_9CARY</name>
<dbReference type="PANTHER" id="PTHR31286">
    <property type="entry name" value="GLYCINE-RICH CELL WALL STRUCTURAL PROTEIN 1.8-LIKE"/>
    <property type="match status" value="1"/>
</dbReference>
<dbReference type="OrthoDB" id="1304801at2759"/>
<gene>
    <name evidence="1" type="ORF">Cgig2_017993</name>
</gene>